<comment type="pathway">
    <text evidence="5">Cofactor biosynthesis; biotin biosynthesis.</text>
</comment>
<dbReference type="Proteomes" id="UP000886740">
    <property type="component" value="Unassembled WGS sequence"/>
</dbReference>
<evidence type="ECO:0000256" key="2">
    <source>
        <dbReference type="ARBA" id="ARBA00022679"/>
    </source>
</evidence>
<comment type="caution">
    <text evidence="6">The sequence shown here is derived from an EMBL/GenBank/DDBJ whole genome shotgun (WGS) entry which is preliminary data.</text>
</comment>
<dbReference type="GO" id="GO:0010340">
    <property type="term" value="F:carboxyl-O-methyltransferase activity"/>
    <property type="evidence" value="ECO:0007669"/>
    <property type="project" value="UniProtKB-UniRule"/>
</dbReference>
<sequence>MELTTNVRRRFARAAATYDAHAEAQQRICRHLVEMLPDDELGRFQRVLEIGCGSGCLTRALMARIDGGDWTLNDLCEHWRPALEELTAGRTCRFLFGDAERLPLGGPYDLIASASALQWMRDLPAFLRELRQRLAPGGFLLFNTFTPDNLKEIRLLTGEGLDYPSVESLADWLSSFFSVRRMEESAITLTFPDPLSVLRHLKYTGVTGNASVAWTRGEQARFCEAYRERFLTVDGQVTLTYHPVYVLASADSNPE</sequence>
<keyword evidence="4 5" id="KW-0093">Biotin biosynthesis</keyword>
<evidence type="ECO:0000256" key="4">
    <source>
        <dbReference type="ARBA" id="ARBA00022756"/>
    </source>
</evidence>
<organism evidence="6 7">
    <name type="scientific">Candidatus Parabacteroides intestinipullorum</name>
    <dbReference type="NCBI Taxonomy" id="2838723"/>
    <lineage>
        <taxon>Bacteria</taxon>
        <taxon>Pseudomonadati</taxon>
        <taxon>Bacteroidota</taxon>
        <taxon>Bacteroidia</taxon>
        <taxon>Bacteroidales</taxon>
        <taxon>Tannerellaceae</taxon>
        <taxon>Parabacteroides</taxon>
    </lineage>
</organism>
<reference evidence="6" key="1">
    <citation type="journal article" date="2021" name="PeerJ">
        <title>Extensive microbial diversity within the chicken gut microbiome revealed by metagenomics and culture.</title>
        <authorList>
            <person name="Gilroy R."/>
            <person name="Ravi A."/>
            <person name="Getino M."/>
            <person name="Pursley I."/>
            <person name="Horton D.L."/>
            <person name="Alikhan N.F."/>
            <person name="Baker D."/>
            <person name="Gharbi K."/>
            <person name="Hall N."/>
            <person name="Watson M."/>
            <person name="Adriaenssens E.M."/>
            <person name="Foster-Nyarko E."/>
            <person name="Jarju S."/>
            <person name="Secka A."/>
            <person name="Antonio M."/>
            <person name="Oren A."/>
            <person name="Chaudhuri R.R."/>
            <person name="La Ragione R."/>
            <person name="Hildebrand F."/>
            <person name="Pallen M.J."/>
        </authorList>
    </citation>
    <scope>NUCLEOTIDE SEQUENCE</scope>
    <source>
        <strain evidence="6">ChiGjej6B6-14162</strain>
    </source>
</reference>
<name>A0A9D1XBZ8_9BACT</name>
<dbReference type="InterPro" id="IPR029063">
    <property type="entry name" value="SAM-dependent_MTases_sf"/>
</dbReference>
<gene>
    <name evidence="5 6" type="primary">bioC</name>
    <name evidence="6" type="ORF">H9977_09250</name>
</gene>
<dbReference type="EC" id="2.1.1.197" evidence="5"/>
<dbReference type="EMBL" id="DXEL01000062">
    <property type="protein sequence ID" value="HIX75200.1"/>
    <property type="molecule type" value="Genomic_DNA"/>
</dbReference>
<dbReference type="Gene3D" id="3.40.50.150">
    <property type="entry name" value="Vaccinia Virus protein VP39"/>
    <property type="match status" value="1"/>
</dbReference>
<dbReference type="InterPro" id="IPR011814">
    <property type="entry name" value="BioC"/>
</dbReference>
<protein>
    <recommendedName>
        <fullName evidence="5">Malonyl-[acyl-carrier protein] O-methyltransferase</fullName>
        <shortName evidence="5">Malonyl-ACP O-methyltransferase</shortName>
        <ecNumber evidence="5">2.1.1.197</ecNumber>
    </recommendedName>
    <alternativeName>
        <fullName evidence="5">Biotin synthesis protein BioC</fullName>
    </alternativeName>
</protein>
<keyword evidence="2 5" id="KW-0808">Transferase</keyword>
<dbReference type="PANTHER" id="PTHR43861">
    <property type="entry name" value="TRANS-ACONITATE 2-METHYLTRANSFERASE-RELATED"/>
    <property type="match status" value="1"/>
</dbReference>
<evidence type="ECO:0000256" key="5">
    <source>
        <dbReference type="HAMAP-Rule" id="MF_00835"/>
    </source>
</evidence>
<proteinExistence type="inferred from homology"/>
<comment type="similarity">
    <text evidence="5">Belongs to the methyltransferase superfamily.</text>
</comment>
<evidence type="ECO:0000256" key="3">
    <source>
        <dbReference type="ARBA" id="ARBA00022691"/>
    </source>
</evidence>
<dbReference type="AlphaFoldDB" id="A0A9D1XBZ8"/>
<evidence type="ECO:0000313" key="6">
    <source>
        <dbReference type="EMBL" id="HIX75200.1"/>
    </source>
</evidence>
<evidence type="ECO:0000313" key="7">
    <source>
        <dbReference type="Proteomes" id="UP000886740"/>
    </source>
</evidence>
<dbReference type="Pfam" id="PF13489">
    <property type="entry name" value="Methyltransf_23"/>
    <property type="match status" value="1"/>
</dbReference>
<keyword evidence="3 5" id="KW-0949">S-adenosyl-L-methionine</keyword>
<evidence type="ECO:0000256" key="1">
    <source>
        <dbReference type="ARBA" id="ARBA00022603"/>
    </source>
</evidence>
<dbReference type="NCBIfam" id="TIGR02072">
    <property type="entry name" value="BioC"/>
    <property type="match status" value="1"/>
</dbReference>
<keyword evidence="1 5" id="KW-0489">Methyltransferase</keyword>
<dbReference type="GO" id="GO:0009102">
    <property type="term" value="P:biotin biosynthetic process"/>
    <property type="evidence" value="ECO:0007669"/>
    <property type="project" value="UniProtKB-UniRule"/>
</dbReference>
<dbReference type="CDD" id="cd02440">
    <property type="entry name" value="AdoMet_MTases"/>
    <property type="match status" value="1"/>
</dbReference>
<comment type="function">
    <text evidence="5">Converts the free carboxyl group of a malonyl-thioester to its methyl ester by transfer of a methyl group from S-adenosyl-L-methionine (SAM). It allows to synthesize pimeloyl-ACP via the fatty acid synthetic pathway.</text>
</comment>
<dbReference type="GO" id="GO:0102130">
    <property type="term" value="F:malonyl-CoA methyltransferase activity"/>
    <property type="evidence" value="ECO:0007669"/>
    <property type="project" value="UniProtKB-EC"/>
</dbReference>
<accession>A0A9D1XBZ8</accession>
<comment type="catalytic activity">
    <reaction evidence="5">
        <text>malonyl-[ACP] + S-adenosyl-L-methionine = malonyl-[ACP] methyl ester + S-adenosyl-L-homocysteine</text>
        <dbReference type="Rhea" id="RHEA:17105"/>
        <dbReference type="Rhea" id="RHEA-COMP:9623"/>
        <dbReference type="Rhea" id="RHEA-COMP:9954"/>
        <dbReference type="ChEBI" id="CHEBI:57856"/>
        <dbReference type="ChEBI" id="CHEBI:59789"/>
        <dbReference type="ChEBI" id="CHEBI:78449"/>
        <dbReference type="ChEBI" id="CHEBI:78845"/>
        <dbReference type="EC" id="2.1.1.197"/>
    </reaction>
</comment>
<reference evidence="6" key="2">
    <citation type="submission" date="2021-04" db="EMBL/GenBank/DDBJ databases">
        <authorList>
            <person name="Gilroy R."/>
        </authorList>
    </citation>
    <scope>NUCLEOTIDE SEQUENCE</scope>
    <source>
        <strain evidence="6">ChiGjej6B6-14162</strain>
    </source>
</reference>
<dbReference type="SUPFAM" id="SSF53335">
    <property type="entry name" value="S-adenosyl-L-methionine-dependent methyltransferases"/>
    <property type="match status" value="1"/>
</dbReference>
<dbReference type="GO" id="GO:0032259">
    <property type="term" value="P:methylation"/>
    <property type="evidence" value="ECO:0007669"/>
    <property type="project" value="UniProtKB-KW"/>
</dbReference>
<dbReference type="PANTHER" id="PTHR43861:SF1">
    <property type="entry name" value="TRANS-ACONITATE 2-METHYLTRANSFERASE"/>
    <property type="match status" value="1"/>
</dbReference>
<dbReference type="HAMAP" id="MF_00835">
    <property type="entry name" value="BioC"/>
    <property type="match status" value="1"/>
</dbReference>